<sequence>MGYNYMLYDLDSGYNMFHENMLGIIDIVSSKINISVRGKCKPWFTKNILDKIKIRDKKYLIFTFTRANEDWIEYGNYRNAVVNDIKSAKTLYNQQAIDRIIRKTLRLCGKH</sequence>
<accession>A0AAW1UI10</accession>
<evidence type="ECO:0000313" key="2">
    <source>
        <dbReference type="Proteomes" id="UP001431783"/>
    </source>
</evidence>
<gene>
    <name evidence="1" type="ORF">WA026_022744</name>
</gene>
<reference evidence="1 2" key="1">
    <citation type="submission" date="2023-03" db="EMBL/GenBank/DDBJ databases">
        <title>Genome insight into feeding habits of ladybird beetles.</title>
        <authorList>
            <person name="Li H.-S."/>
            <person name="Huang Y.-H."/>
            <person name="Pang H."/>
        </authorList>
    </citation>
    <scope>NUCLEOTIDE SEQUENCE [LARGE SCALE GENOMIC DNA]</scope>
    <source>
        <strain evidence="1">SYSU_2023b</strain>
        <tissue evidence="1">Whole body</tissue>
    </source>
</reference>
<name>A0AAW1UI10_9CUCU</name>
<organism evidence="1 2">
    <name type="scientific">Henosepilachna vigintioctopunctata</name>
    <dbReference type="NCBI Taxonomy" id="420089"/>
    <lineage>
        <taxon>Eukaryota</taxon>
        <taxon>Metazoa</taxon>
        <taxon>Ecdysozoa</taxon>
        <taxon>Arthropoda</taxon>
        <taxon>Hexapoda</taxon>
        <taxon>Insecta</taxon>
        <taxon>Pterygota</taxon>
        <taxon>Neoptera</taxon>
        <taxon>Endopterygota</taxon>
        <taxon>Coleoptera</taxon>
        <taxon>Polyphaga</taxon>
        <taxon>Cucujiformia</taxon>
        <taxon>Coccinelloidea</taxon>
        <taxon>Coccinellidae</taxon>
        <taxon>Epilachninae</taxon>
        <taxon>Epilachnini</taxon>
        <taxon>Henosepilachna</taxon>
    </lineage>
</organism>
<dbReference type="EMBL" id="JARQZJ010000080">
    <property type="protein sequence ID" value="KAK9882694.1"/>
    <property type="molecule type" value="Genomic_DNA"/>
</dbReference>
<dbReference type="AlphaFoldDB" id="A0AAW1UI10"/>
<evidence type="ECO:0000313" key="1">
    <source>
        <dbReference type="EMBL" id="KAK9882694.1"/>
    </source>
</evidence>
<keyword evidence="2" id="KW-1185">Reference proteome</keyword>
<dbReference type="Proteomes" id="UP001431783">
    <property type="component" value="Unassembled WGS sequence"/>
</dbReference>
<proteinExistence type="predicted"/>
<protein>
    <submittedName>
        <fullName evidence="1">Uncharacterized protein</fullName>
    </submittedName>
</protein>
<comment type="caution">
    <text evidence="1">The sequence shown here is derived from an EMBL/GenBank/DDBJ whole genome shotgun (WGS) entry which is preliminary data.</text>
</comment>